<proteinExistence type="inferred from homology"/>
<comment type="similarity">
    <text evidence="2">Belongs to the EamA transporter family.</text>
</comment>
<dbReference type="InterPro" id="IPR050638">
    <property type="entry name" value="AA-Vitamin_Transporters"/>
</dbReference>
<keyword evidence="5 6" id="KW-0472">Membrane</keyword>
<reference evidence="8 11" key="2">
    <citation type="submission" date="2020-07" db="EMBL/GenBank/DDBJ databases">
        <authorList>
            <person name="Feng H."/>
        </authorList>
    </citation>
    <scope>NUCLEOTIDE SEQUENCE [LARGE SCALE GENOMIC DNA]</scope>
    <source>
        <strain evidence="8">S-12</strain>
        <strain evidence="11">s-12</strain>
    </source>
</reference>
<dbReference type="EMBL" id="JACEIO010000008">
    <property type="protein sequence ID" value="MBA4536574.1"/>
    <property type="molecule type" value="Genomic_DNA"/>
</dbReference>
<dbReference type="RefSeq" id="WP_163240840.1">
    <property type="nucleotide sequence ID" value="NZ_JAAIWN010000008.1"/>
</dbReference>
<gene>
    <name evidence="9" type="ORF">G4D64_05225</name>
    <name evidence="8" type="ORF">H1Z61_05265</name>
</gene>
<keyword evidence="3 6" id="KW-0812">Transmembrane</keyword>
<feature type="transmembrane region" description="Helical" evidence="6">
    <location>
        <begin position="197"/>
        <end position="223"/>
    </location>
</feature>
<dbReference type="SUPFAM" id="SSF103481">
    <property type="entry name" value="Multidrug resistance efflux transporter EmrE"/>
    <property type="match status" value="2"/>
</dbReference>
<dbReference type="GO" id="GO:0016020">
    <property type="term" value="C:membrane"/>
    <property type="evidence" value="ECO:0007669"/>
    <property type="project" value="UniProtKB-SubCell"/>
</dbReference>
<organism evidence="9 10">
    <name type="scientific">Bacillus aquiflavi</name>
    <dbReference type="NCBI Taxonomy" id="2672567"/>
    <lineage>
        <taxon>Bacteria</taxon>
        <taxon>Bacillati</taxon>
        <taxon>Bacillota</taxon>
        <taxon>Bacilli</taxon>
        <taxon>Bacillales</taxon>
        <taxon>Bacillaceae</taxon>
        <taxon>Bacillus</taxon>
    </lineage>
</organism>
<comment type="subcellular location">
    <subcellularLocation>
        <location evidence="1">Endomembrane system</location>
        <topology evidence="1">Multi-pass membrane protein</topology>
    </subcellularLocation>
</comment>
<feature type="domain" description="EamA" evidence="7">
    <location>
        <begin position="7"/>
        <end position="131"/>
    </location>
</feature>
<evidence type="ECO:0000259" key="7">
    <source>
        <dbReference type="Pfam" id="PF00892"/>
    </source>
</evidence>
<dbReference type="AlphaFoldDB" id="A0A6B3VZA2"/>
<dbReference type="InterPro" id="IPR037185">
    <property type="entry name" value="EmrE-like"/>
</dbReference>
<feature type="transmembrane region" description="Helical" evidence="6">
    <location>
        <begin position="30"/>
        <end position="51"/>
    </location>
</feature>
<evidence type="ECO:0000313" key="9">
    <source>
        <dbReference type="EMBL" id="NEY80941.1"/>
    </source>
</evidence>
<evidence type="ECO:0000313" key="10">
    <source>
        <dbReference type="Proteomes" id="UP000472971"/>
    </source>
</evidence>
<dbReference type="Pfam" id="PF00892">
    <property type="entry name" value="EamA"/>
    <property type="match status" value="2"/>
</dbReference>
<keyword evidence="10" id="KW-1185">Reference proteome</keyword>
<dbReference type="Proteomes" id="UP000570010">
    <property type="component" value="Unassembled WGS sequence"/>
</dbReference>
<feature type="transmembrane region" description="Helical" evidence="6">
    <location>
        <begin position="115"/>
        <end position="136"/>
    </location>
</feature>
<evidence type="ECO:0000256" key="5">
    <source>
        <dbReference type="ARBA" id="ARBA00023136"/>
    </source>
</evidence>
<name>A0A6B3VZA2_9BACI</name>
<dbReference type="Proteomes" id="UP000472971">
    <property type="component" value="Unassembled WGS sequence"/>
</dbReference>
<feature type="domain" description="EamA" evidence="7">
    <location>
        <begin position="143"/>
        <end position="274"/>
    </location>
</feature>
<accession>A0A6B3VZA2</accession>
<evidence type="ECO:0000256" key="3">
    <source>
        <dbReference type="ARBA" id="ARBA00022692"/>
    </source>
</evidence>
<dbReference type="PANTHER" id="PTHR32322">
    <property type="entry name" value="INNER MEMBRANE TRANSPORTER"/>
    <property type="match status" value="1"/>
</dbReference>
<evidence type="ECO:0000256" key="6">
    <source>
        <dbReference type="SAM" id="Phobius"/>
    </source>
</evidence>
<evidence type="ECO:0000313" key="8">
    <source>
        <dbReference type="EMBL" id="MBA4536574.1"/>
    </source>
</evidence>
<feature type="transmembrane region" description="Helical" evidence="6">
    <location>
        <begin position="88"/>
        <end position="108"/>
    </location>
</feature>
<feature type="transmembrane region" description="Helical" evidence="6">
    <location>
        <begin position="257"/>
        <end position="273"/>
    </location>
</feature>
<dbReference type="PANTHER" id="PTHR32322:SF2">
    <property type="entry name" value="EAMA DOMAIN-CONTAINING PROTEIN"/>
    <property type="match status" value="1"/>
</dbReference>
<protein>
    <submittedName>
        <fullName evidence="9">DMT family transporter</fullName>
    </submittedName>
</protein>
<comment type="caution">
    <text evidence="9">The sequence shown here is derived from an EMBL/GenBank/DDBJ whole genome shotgun (WGS) entry which is preliminary data.</text>
</comment>
<feature type="transmembrane region" description="Helical" evidence="6">
    <location>
        <begin position="142"/>
        <end position="161"/>
    </location>
</feature>
<feature type="transmembrane region" description="Helical" evidence="6">
    <location>
        <begin position="7"/>
        <end position="24"/>
    </location>
</feature>
<feature type="transmembrane region" description="Helical" evidence="6">
    <location>
        <begin position="173"/>
        <end position="191"/>
    </location>
</feature>
<evidence type="ECO:0000256" key="2">
    <source>
        <dbReference type="ARBA" id="ARBA00007362"/>
    </source>
</evidence>
<feature type="transmembrane region" description="Helical" evidence="6">
    <location>
        <begin position="63"/>
        <end position="82"/>
    </location>
</feature>
<feature type="transmembrane region" description="Helical" evidence="6">
    <location>
        <begin position="235"/>
        <end position="251"/>
    </location>
</feature>
<dbReference type="EMBL" id="JAAIWN010000008">
    <property type="protein sequence ID" value="NEY80941.1"/>
    <property type="molecule type" value="Genomic_DNA"/>
</dbReference>
<keyword evidence="4 6" id="KW-1133">Transmembrane helix</keyword>
<reference evidence="9 10" key="1">
    <citation type="submission" date="2020-02" db="EMBL/GenBank/DDBJ databases">
        <title>Bacillus aquiflavi sp. nov., isolated from yellow water of strong flavor Chinese baijiu in Yibin region of China.</title>
        <authorList>
            <person name="Xie J."/>
        </authorList>
    </citation>
    <scope>NUCLEOTIDE SEQUENCE [LARGE SCALE GENOMIC DNA]</scope>
    <source>
        <strain evidence="9 10">3H-10</strain>
    </source>
</reference>
<sequence length="279" mass="31278">MIEFVRLAFIIMWSSGAIFVELGLRDADPFTFLFLRLLFAAIILWTAVFFLKTALPTNIKEWRYILLTGLCVQTGYQIFYYLAIYHEVSPGVLTIILGAQPIITTIALKEKSNTVQWFGLLFGMVGLILVVADNIIIASVTLIGILNAILSLLCITVGTILQKKIKIIQPANMAIQYSSGALVLFLLLLFFEQSLEWTMMFSVSLAWMTIVISVGATFLLYYLIEKGHLMKVTSLFYAVPPVTAMLDFLIFGNMIKLFTIIGMILIVIGLILINRQTVI</sequence>
<evidence type="ECO:0000313" key="11">
    <source>
        <dbReference type="Proteomes" id="UP000570010"/>
    </source>
</evidence>
<dbReference type="InterPro" id="IPR000620">
    <property type="entry name" value="EamA_dom"/>
</dbReference>
<evidence type="ECO:0000256" key="4">
    <source>
        <dbReference type="ARBA" id="ARBA00022989"/>
    </source>
</evidence>
<evidence type="ECO:0000256" key="1">
    <source>
        <dbReference type="ARBA" id="ARBA00004127"/>
    </source>
</evidence>